<feature type="non-terminal residue" evidence="2">
    <location>
        <position position="1"/>
    </location>
</feature>
<protein>
    <submittedName>
        <fullName evidence="2">Uncharacterized protein</fullName>
    </submittedName>
</protein>
<comment type="caution">
    <text evidence="2">The sequence shown here is derived from an EMBL/GenBank/DDBJ whole genome shotgun (WGS) entry which is preliminary data.</text>
</comment>
<evidence type="ECO:0000313" key="2">
    <source>
        <dbReference type="EMBL" id="CAE7732149.1"/>
    </source>
</evidence>
<feature type="region of interest" description="Disordered" evidence="1">
    <location>
        <begin position="1"/>
        <end position="20"/>
    </location>
</feature>
<keyword evidence="3" id="KW-1185">Reference proteome</keyword>
<evidence type="ECO:0000313" key="3">
    <source>
        <dbReference type="Proteomes" id="UP000649617"/>
    </source>
</evidence>
<dbReference type="EMBL" id="CAJNIZ010045859">
    <property type="protein sequence ID" value="CAE7732149.1"/>
    <property type="molecule type" value="Genomic_DNA"/>
</dbReference>
<dbReference type="AlphaFoldDB" id="A0A812XK25"/>
<reference evidence="2" key="1">
    <citation type="submission" date="2021-02" db="EMBL/GenBank/DDBJ databases">
        <authorList>
            <person name="Dougan E. K."/>
            <person name="Rhodes N."/>
            <person name="Thang M."/>
            <person name="Chan C."/>
        </authorList>
    </citation>
    <scope>NUCLEOTIDE SEQUENCE</scope>
</reference>
<dbReference type="Proteomes" id="UP000649617">
    <property type="component" value="Unassembled WGS sequence"/>
</dbReference>
<gene>
    <name evidence="2" type="ORF">SPIL2461_LOCUS21021</name>
</gene>
<organism evidence="2 3">
    <name type="scientific">Symbiodinium pilosum</name>
    <name type="common">Dinoflagellate</name>
    <dbReference type="NCBI Taxonomy" id="2952"/>
    <lineage>
        <taxon>Eukaryota</taxon>
        <taxon>Sar</taxon>
        <taxon>Alveolata</taxon>
        <taxon>Dinophyceae</taxon>
        <taxon>Suessiales</taxon>
        <taxon>Symbiodiniaceae</taxon>
        <taxon>Symbiodinium</taxon>
    </lineage>
</organism>
<name>A0A812XK25_SYMPI</name>
<sequence length="173" mass="18736">MDFALPEHEDDELSPLDGEEHHIKFNMVGFDDSKSDDDTAPVCKQASTSSCHLTVPEARRRFESAPATMGIGASPMLRAALDMVAADHALEQFQLDDPHSDEDRDLGKQALHAGCYYKHGDCESLFARSYRMEKLLEADCRSKLLGPGASPVLLSALDGVAASADTSALSAQR</sequence>
<evidence type="ECO:0000256" key="1">
    <source>
        <dbReference type="SAM" id="MobiDB-lite"/>
    </source>
</evidence>
<dbReference type="OrthoDB" id="10411210at2759"/>
<accession>A0A812XK25</accession>
<proteinExistence type="predicted"/>